<dbReference type="RefSeq" id="WP_232038034.1">
    <property type="nucleotide sequence ID" value="NZ_LR216287.1"/>
</dbReference>
<feature type="domain" description="UPF0033" evidence="2">
    <location>
        <begin position="16"/>
        <end position="40"/>
    </location>
</feature>
<dbReference type="Gene3D" id="3.30.110.40">
    <property type="entry name" value="TusA-like domain"/>
    <property type="match status" value="1"/>
</dbReference>
<evidence type="ECO:0000313" key="4">
    <source>
        <dbReference type="Proteomes" id="UP000294299"/>
    </source>
</evidence>
<dbReference type="Pfam" id="PF01206">
    <property type="entry name" value="TusA"/>
    <property type="match status" value="1"/>
</dbReference>
<dbReference type="InterPro" id="IPR036868">
    <property type="entry name" value="TusA-like_sf"/>
</dbReference>
<proteinExistence type="inferred from homology"/>
<name>A0A484IID7_9ARCH</name>
<dbReference type="KEGG" id="nfn:NFRAN_3107"/>
<evidence type="ECO:0000256" key="1">
    <source>
        <dbReference type="ARBA" id="ARBA00008984"/>
    </source>
</evidence>
<dbReference type="SUPFAM" id="SSF64307">
    <property type="entry name" value="SirA-like"/>
    <property type="match status" value="1"/>
</dbReference>
<evidence type="ECO:0000313" key="3">
    <source>
        <dbReference type="EMBL" id="VFJ15425.1"/>
    </source>
</evidence>
<protein>
    <submittedName>
        <fullName evidence="3">Putative sulfur carrier protein AF_0188</fullName>
    </submittedName>
</protein>
<accession>A0A484IID7</accession>
<keyword evidence="4" id="KW-1185">Reference proteome</keyword>
<gene>
    <name evidence="3" type="ORF">NFRAN_3107</name>
</gene>
<dbReference type="PANTHER" id="PTHR33279">
    <property type="entry name" value="SULFUR CARRIER PROTEIN YEDF-RELATED"/>
    <property type="match status" value="1"/>
</dbReference>
<organism evidence="3 4">
    <name type="scientific">Candidatus Nitrosocosmicus franklandianus</name>
    <dbReference type="NCBI Taxonomy" id="1798806"/>
    <lineage>
        <taxon>Archaea</taxon>
        <taxon>Nitrososphaerota</taxon>
        <taxon>Nitrososphaeria</taxon>
        <taxon>Nitrososphaerales</taxon>
        <taxon>Nitrososphaeraceae</taxon>
        <taxon>Candidatus Nitrosocosmicus</taxon>
    </lineage>
</organism>
<dbReference type="Proteomes" id="UP000294299">
    <property type="component" value="Chromosome NFRAN"/>
</dbReference>
<evidence type="ECO:0000259" key="2">
    <source>
        <dbReference type="PROSITE" id="PS01148"/>
    </source>
</evidence>
<dbReference type="GeneID" id="39422201"/>
<dbReference type="PANTHER" id="PTHR33279:SF6">
    <property type="entry name" value="SULFUR CARRIER PROTEIN YEDF-RELATED"/>
    <property type="match status" value="1"/>
</dbReference>
<dbReference type="InterPro" id="IPR001455">
    <property type="entry name" value="TusA-like"/>
</dbReference>
<dbReference type="CDD" id="cd00291">
    <property type="entry name" value="SirA_YedF_YeeD"/>
    <property type="match status" value="1"/>
</dbReference>
<dbReference type="AlphaFoldDB" id="A0A484IID7"/>
<reference evidence="3 4" key="1">
    <citation type="submission" date="2019-02" db="EMBL/GenBank/DDBJ databases">
        <authorList>
            <person name="Lehtovirta-Morley E L."/>
        </authorList>
    </citation>
    <scope>NUCLEOTIDE SEQUENCE [LARGE SCALE GENOMIC DNA]</scope>
    <source>
        <strain evidence="3">NFRAN1</strain>
    </source>
</reference>
<dbReference type="EMBL" id="LR216287">
    <property type="protein sequence ID" value="VFJ15425.1"/>
    <property type="molecule type" value="Genomic_DNA"/>
</dbReference>
<dbReference type="PROSITE" id="PS01148">
    <property type="entry name" value="UPF0033"/>
    <property type="match status" value="1"/>
</dbReference>
<comment type="similarity">
    <text evidence="1">Belongs to the sulfur carrier protein TusA family.</text>
</comment>
<sequence>MSSNSDATSKSNMKTIDVRGLYCPEPVFRTKIEMEKMMKGDLLKVVSDDPDSEEDISRWVNRNGHELLSLNKTDKDLEFTIKKAK</sequence>